<evidence type="ECO:0000256" key="1">
    <source>
        <dbReference type="SAM" id="MobiDB-lite"/>
    </source>
</evidence>
<name>A0ABN3J647_9ACTN</name>
<dbReference type="Proteomes" id="UP001501231">
    <property type="component" value="Unassembled WGS sequence"/>
</dbReference>
<gene>
    <name evidence="2" type="ORF">GCM10010191_38670</name>
</gene>
<sequence length="95" mass="10223">MAGDGAGGPAGERPRLLPLSVGPSRTRDREALRAAVVQLIGHLVIEAVPPERRHPLFDQGRELLEEAGWGLAELVPAAAEDGAARRELFRILRLS</sequence>
<keyword evidence="3" id="KW-1185">Reference proteome</keyword>
<feature type="region of interest" description="Disordered" evidence="1">
    <location>
        <begin position="1"/>
        <end position="23"/>
    </location>
</feature>
<dbReference type="RefSeq" id="WP_344590378.1">
    <property type="nucleotide sequence ID" value="NZ_BAAARW010000012.1"/>
</dbReference>
<feature type="compositionally biased region" description="Gly residues" evidence="1">
    <location>
        <begin position="1"/>
        <end position="10"/>
    </location>
</feature>
<evidence type="ECO:0000313" key="2">
    <source>
        <dbReference type="EMBL" id="GAA2423053.1"/>
    </source>
</evidence>
<protein>
    <submittedName>
        <fullName evidence="2">Uncharacterized protein</fullName>
    </submittedName>
</protein>
<reference evidence="2 3" key="1">
    <citation type="journal article" date="2019" name="Int. J. Syst. Evol. Microbiol.">
        <title>The Global Catalogue of Microorganisms (GCM) 10K type strain sequencing project: providing services to taxonomists for standard genome sequencing and annotation.</title>
        <authorList>
            <consortium name="The Broad Institute Genomics Platform"/>
            <consortium name="The Broad Institute Genome Sequencing Center for Infectious Disease"/>
            <person name="Wu L."/>
            <person name="Ma J."/>
        </authorList>
    </citation>
    <scope>NUCLEOTIDE SEQUENCE [LARGE SCALE GENOMIC DNA]</scope>
    <source>
        <strain evidence="2 3">JCM 3325</strain>
    </source>
</reference>
<proteinExistence type="predicted"/>
<comment type="caution">
    <text evidence="2">The sequence shown here is derived from an EMBL/GenBank/DDBJ whole genome shotgun (WGS) entry which is preliminary data.</text>
</comment>
<evidence type="ECO:0000313" key="3">
    <source>
        <dbReference type="Proteomes" id="UP001501231"/>
    </source>
</evidence>
<accession>A0ABN3J647</accession>
<dbReference type="EMBL" id="BAAARW010000012">
    <property type="protein sequence ID" value="GAA2423053.1"/>
    <property type="molecule type" value="Genomic_DNA"/>
</dbReference>
<organism evidence="2 3">
    <name type="scientific">Actinomadura vinacea</name>
    <dbReference type="NCBI Taxonomy" id="115336"/>
    <lineage>
        <taxon>Bacteria</taxon>
        <taxon>Bacillati</taxon>
        <taxon>Actinomycetota</taxon>
        <taxon>Actinomycetes</taxon>
        <taxon>Streptosporangiales</taxon>
        <taxon>Thermomonosporaceae</taxon>
        <taxon>Actinomadura</taxon>
    </lineage>
</organism>